<dbReference type="Proteomes" id="UP000062317">
    <property type="component" value="Unassembled WGS sequence"/>
</dbReference>
<accession>A0A105VSA3</accession>
<reference evidence="1 2" key="1">
    <citation type="submission" date="2015-11" db="EMBL/GenBank/DDBJ databases">
        <title>Expanding the genomic diversity of Burkholderia species for the development of highly accurate diagnostics.</title>
        <authorList>
            <person name="Sahl J."/>
            <person name="Keim P."/>
            <person name="Wagner D."/>
        </authorList>
    </citation>
    <scope>NUCLEOTIDE SEQUENCE [LARGE SCALE GENOMIC DNA]</scope>
    <source>
        <strain evidence="1 2">MSMB1301WGS</strain>
    </source>
</reference>
<dbReference type="AlphaFoldDB" id="A0A105VSA3"/>
<keyword evidence="2" id="KW-1185">Reference proteome</keyword>
<gene>
    <name evidence="1" type="ORF">WT27_28330</name>
</gene>
<evidence type="ECO:0000313" key="2">
    <source>
        <dbReference type="Proteomes" id="UP000062317"/>
    </source>
</evidence>
<proteinExistence type="predicted"/>
<organism evidence="1 2">
    <name type="scientific">Burkholderia territorii</name>
    <dbReference type="NCBI Taxonomy" id="1503055"/>
    <lineage>
        <taxon>Bacteria</taxon>
        <taxon>Pseudomonadati</taxon>
        <taxon>Pseudomonadota</taxon>
        <taxon>Betaproteobacteria</taxon>
        <taxon>Burkholderiales</taxon>
        <taxon>Burkholderiaceae</taxon>
        <taxon>Burkholderia</taxon>
        <taxon>Burkholderia cepacia complex</taxon>
    </lineage>
</organism>
<name>A0A105VSA3_9BURK</name>
<sequence>MPLLAQRLQIDIRARRCAQLGKWLIGNRQQSTLKRPSDFPQADTRRMSRCRSEFRRKFQSMTSLVMCVFQSVCA</sequence>
<protein>
    <submittedName>
        <fullName evidence="1">Uncharacterized protein</fullName>
    </submittedName>
</protein>
<evidence type="ECO:0000313" key="1">
    <source>
        <dbReference type="EMBL" id="KVV53067.1"/>
    </source>
</evidence>
<dbReference type="EMBL" id="LPEQ01000039">
    <property type="protein sequence ID" value="KVV53067.1"/>
    <property type="molecule type" value="Genomic_DNA"/>
</dbReference>
<comment type="caution">
    <text evidence="1">The sequence shown here is derived from an EMBL/GenBank/DDBJ whole genome shotgun (WGS) entry which is preliminary data.</text>
</comment>